<dbReference type="STRING" id="1232681.ADIS_2009"/>
<keyword evidence="2" id="KW-1185">Reference proteome</keyword>
<dbReference type="Proteomes" id="UP000013909">
    <property type="component" value="Unassembled WGS sequence"/>
</dbReference>
<reference evidence="1 2" key="1">
    <citation type="submission" date="2013-02" db="EMBL/GenBank/DDBJ databases">
        <title>A novel strain isolated from Lonar lake, Maharashtra, India.</title>
        <authorList>
            <person name="Singh A."/>
        </authorList>
    </citation>
    <scope>NUCLEOTIDE SEQUENCE [LARGE SCALE GENOMIC DNA]</scope>
    <source>
        <strain evidence="1 2">AK24</strain>
    </source>
</reference>
<dbReference type="AlphaFoldDB" id="R7ZU00"/>
<dbReference type="OrthoDB" id="840462at2"/>
<dbReference type="EMBL" id="AQHR01000054">
    <property type="protein sequence ID" value="EON77479.1"/>
    <property type="molecule type" value="Genomic_DNA"/>
</dbReference>
<name>R7ZU00_9BACT</name>
<dbReference type="PROSITE" id="PS51257">
    <property type="entry name" value="PROKAR_LIPOPROTEIN"/>
    <property type="match status" value="1"/>
</dbReference>
<proteinExistence type="predicted"/>
<sequence length="85" mass="9882">MKKQLLFIPDIFFVMLIIFSCERSDLTELRQSGNYFYSDNPLALNNLDIEEMLIDTVSWTEVIEGYKGKAVSLAHQLKGFFTERV</sequence>
<organism evidence="1 2">
    <name type="scientific">Lunatimonas lonarensis</name>
    <dbReference type="NCBI Taxonomy" id="1232681"/>
    <lineage>
        <taxon>Bacteria</taxon>
        <taxon>Pseudomonadati</taxon>
        <taxon>Bacteroidota</taxon>
        <taxon>Cytophagia</taxon>
        <taxon>Cytophagales</taxon>
        <taxon>Cyclobacteriaceae</taxon>
    </lineage>
</organism>
<comment type="caution">
    <text evidence="1">The sequence shown here is derived from an EMBL/GenBank/DDBJ whole genome shotgun (WGS) entry which is preliminary data.</text>
</comment>
<accession>R7ZU00</accession>
<gene>
    <name evidence="1" type="ORF">ADIS_2009</name>
</gene>
<protein>
    <submittedName>
        <fullName evidence="1">Uncharacterized protein</fullName>
    </submittedName>
</protein>
<evidence type="ECO:0000313" key="2">
    <source>
        <dbReference type="Proteomes" id="UP000013909"/>
    </source>
</evidence>
<evidence type="ECO:0000313" key="1">
    <source>
        <dbReference type="EMBL" id="EON77479.1"/>
    </source>
</evidence>
<dbReference type="RefSeq" id="WP_010854147.1">
    <property type="nucleotide sequence ID" value="NZ_AQHR01000054.1"/>
</dbReference>